<accession>A0A8X8GU04</accession>
<keyword evidence="2" id="KW-1185">Reference proteome</keyword>
<dbReference type="RefSeq" id="WP_174539454.1">
    <property type="nucleotide sequence ID" value="NZ_WHUT02000004.1"/>
</dbReference>
<organism evidence="1 2">
    <name type="scientific">Fertoeibacter niger</name>
    <dbReference type="NCBI Taxonomy" id="2656921"/>
    <lineage>
        <taxon>Bacteria</taxon>
        <taxon>Pseudomonadati</taxon>
        <taxon>Pseudomonadota</taxon>
        <taxon>Alphaproteobacteria</taxon>
        <taxon>Rhodobacterales</taxon>
        <taxon>Paracoccaceae</taxon>
        <taxon>Fertoeibacter</taxon>
    </lineage>
</organism>
<dbReference type="AlphaFoldDB" id="A0A8X8GU04"/>
<evidence type="ECO:0000313" key="2">
    <source>
        <dbReference type="Proteomes" id="UP000484076"/>
    </source>
</evidence>
<reference evidence="1" key="1">
    <citation type="submission" date="2020-05" db="EMBL/GenBank/DDBJ databases">
        <title>Fertoebacter nigrum gen. nov., sp. nov., a new member of the family Rhodobacteraceae.</title>
        <authorList>
            <person name="Szuroczki S."/>
            <person name="Abbaszade G."/>
            <person name="Buni D."/>
            <person name="Schumann P."/>
            <person name="Toth E."/>
        </authorList>
    </citation>
    <scope>NUCLEOTIDE SEQUENCE</scope>
    <source>
        <strain evidence="1">RG-N-1a</strain>
    </source>
</reference>
<protein>
    <submittedName>
        <fullName evidence="1">Uncharacterized protein</fullName>
    </submittedName>
</protein>
<name>A0A8X8GU04_9RHOB</name>
<gene>
    <name evidence="1" type="ORF">GEU84_008035</name>
</gene>
<proteinExistence type="predicted"/>
<dbReference type="Proteomes" id="UP000484076">
    <property type="component" value="Unassembled WGS sequence"/>
</dbReference>
<sequence length="164" mass="17907">MSCQMPHPGDMPLEQAGLDGFETGLLALLRHFCASFATPETQGWVLAFRIAVERWGPRDGPATGQALLAVAQAMRLTRRSVFVFSNPLCPGCRAVITPNERHMMRMIHAARRGRAGEARAEAMLLCEGQDTTHLLQAVEALAALFPPSADDRPLPRSLAALRLH</sequence>
<dbReference type="EMBL" id="WHUT02000004">
    <property type="protein sequence ID" value="NUB44328.1"/>
    <property type="molecule type" value="Genomic_DNA"/>
</dbReference>
<comment type="caution">
    <text evidence="1">The sequence shown here is derived from an EMBL/GenBank/DDBJ whole genome shotgun (WGS) entry which is preliminary data.</text>
</comment>
<evidence type="ECO:0000313" key="1">
    <source>
        <dbReference type="EMBL" id="NUB44328.1"/>
    </source>
</evidence>